<evidence type="ECO:0000313" key="1">
    <source>
        <dbReference type="EMBL" id="KKM23389.1"/>
    </source>
</evidence>
<reference evidence="1" key="1">
    <citation type="journal article" date="2015" name="Nature">
        <title>Complex archaea that bridge the gap between prokaryotes and eukaryotes.</title>
        <authorList>
            <person name="Spang A."/>
            <person name="Saw J.H."/>
            <person name="Jorgensen S.L."/>
            <person name="Zaremba-Niedzwiedzka K."/>
            <person name="Martijn J."/>
            <person name="Lind A.E."/>
            <person name="van Eijk R."/>
            <person name="Schleper C."/>
            <person name="Guy L."/>
            <person name="Ettema T.J."/>
        </authorList>
    </citation>
    <scope>NUCLEOTIDE SEQUENCE</scope>
</reference>
<sequence>MSEKGVAGIDKDFFSVLLNKLGVEETVIANKDSIDVLSHKHYKAESADSCAHETASKTLSIDNYNWIPEAIKKNKKEINKYKGGKHKRTI</sequence>
<protein>
    <submittedName>
        <fullName evidence="1">Uncharacterized protein</fullName>
    </submittedName>
</protein>
<accession>A0A0F9ITT1</accession>
<comment type="caution">
    <text evidence="1">The sequence shown here is derived from an EMBL/GenBank/DDBJ whole genome shotgun (WGS) entry which is preliminary data.</text>
</comment>
<gene>
    <name evidence="1" type="ORF">LCGC14_1615620</name>
</gene>
<dbReference type="EMBL" id="LAZR01013134">
    <property type="protein sequence ID" value="KKM23389.1"/>
    <property type="molecule type" value="Genomic_DNA"/>
</dbReference>
<dbReference type="AlphaFoldDB" id="A0A0F9ITT1"/>
<name>A0A0F9ITT1_9ZZZZ</name>
<proteinExistence type="predicted"/>
<organism evidence="1">
    <name type="scientific">marine sediment metagenome</name>
    <dbReference type="NCBI Taxonomy" id="412755"/>
    <lineage>
        <taxon>unclassified sequences</taxon>
        <taxon>metagenomes</taxon>
        <taxon>ecological metagenomes</taxon>
    </lineage>
</organism>